<reference evidence="1 2" key="1">
    <citation type="submission" date="2021-03" db="EMBL/GenBank/DDBJ databases">
        <title>Complete Genome of Pseudoalteromonas viridis Strain BBR56, a new biocontrol bacterial candidate.</title>
        <authorList>
            <person name="Handayani D.P."/>
            <person name="Isnansetyo A."/>
            <person name="Istiqomah I."/>
            <person name="Jumina J."/>
        </authorList>
    </citation>
    <scope>NUCLEOTIDE SEQUENCE [LARGE SCALE GENOMIC DNA]</scope>
    <source>
        <strain evidence="1 2">BBR56</strain>
    </source>
</reference>
<dbReference type="InterPro" id="IPR055091">
    <property type="entry name" value="WelO5-like"/>
</dbReference>
<proteinExistence type="predicted"/>
<dbReference type="Gene3D" id="2.60.120.620">
    <property type="entry name" value="q2cbj1_9rhob like domain"/>
    <property type="match status" value="1"/>
</dbReference>
<dbReference type="Proteomes" id="UP000665025">
    <property type="component" value="Chromosome 1"/>
</dbReference>
<sequence length="266" mass="30405">MSHNKLLLEVEKLEHEHLEKLFYGDALVIRVKDFYPKSICEQAAQRVQEFISESPDRAKNIYESNMSSFWSVADCGVKRQRYFSTARNAMDMMRRHLTPFPSPADLVRITLDEAWDQGSVLLKYNGSSMMFGISRLWREQMEALPHQDILKRELAGDEVYQNQLGQLGVNVYLTSAEVGGELAVWNKYIDEEQYPEYVKKGIEGSYGYSEDEFGAPDVLISPEVGDLILINSLFIHAVRKIKKGERLTVSGFAGYWGDSKPLACWS</sequence>
<protein>
    <submittedName>
        <fullName evidence="1">2OG-Fe(II) oxygenase</fullName>
    </submittedName>
</protein>
<gene>
    <name evidence="1" type="ORF">J5X90_06435</name>
</gene>
<dbReference type="Pfam" id="PF22814">
    <property type="entry name" value="WelO5"/>
    <property type="match status" value="1"/>
</dbReference>
<name>A0ABX7VBQ7_9GAMM</name>
<dbReference type="RefSeq" id="WP_209053150.1">
    <property type="nucleotide sequence ID" value="NZ_CP072425.1"/>
</dbReference>
<dbReference type="EMBL" id="CP072425">
    <property type="protein sequence ID" value="QTL36665.1"/>
    <property type="molecule type" value="Genomic_DNA"/>
</dbReference>
<evidence type="ECO:0000313" key="2">
    <source>
        <dbReference type="Proteomes" id="UP000665025"/>
    </source>
</evidence>
<keyword evidence="2" id="KW-1185">Reference proteome</keyword>
<evidence type="ECO:0000313" key="1">
    <source>
        <dbReference type="EMBL" id="QTL36665.1"/>
    </source>
</evidence>
<organism evidence="1 2">
    <name type="scientific">Pseudoalteromonas viridis</name>
    <dbReference type="NCBI Taxonomy" id="339617"/>
    <lineage>
        <taxon>Bacteria</taxon>
        <taxon>Pseudomonadati</taxon>
        <taxon>Pseudomonadota</taxon>
        <taxon>Gammaproteobacteria</taxon>
        <taxon>Alteromonadales</taxon>
        <taxon>Pseudoalteromonadaceae</taxon>
        <taxon>Pseudoalteromonas</taxon>
    </lineage>
</organism>
<accession>A0ABX7VBQ7</accession>